<dbReference type="InterPro" id="IPR007110">
    <property type="entry name" value="Ig-like_dom"/>
</dbReference>
<gene>
    <name evidence="9" type="ORF">OEZ85_010434</name>
</gene>
<evidence type="ECO:0000256" key="2">
    <source>
        <dbReference type="ARBA" id="ARBA00022490"/>
    </source>
</evidence>
<evidence type="ECO:0000259" key="8">
    <source>
        <dbReference type="PROSITE" id="PS50835"/>
    </source>
</evidence>
<organism evidence="9 10">
    <name type="scientific">Tetradesmus obliquus</name>
    <name type="common">Green alga</name>
    <name type="synonym">Acutodesmus obliquus</name>
    <dbReference type="NCBI Taxonomy" id="3088"/>
    <lineage>
        <taxon>Eukaryota</taxon>
        <taxon>Viridiplantae</taxon>
        <taxon>Chlorophyta</taxon>
        <taxon>core chlorophytes</taxon>
        <taxon>Chlorophyceae</taxon>
        <taxon>CS clade</taxon>
        <taxon>Sphaeropleales</taxon>
        <taxon>Scenedesmaceae</taxon>
        <taxon>Tetradesmus</taxon>
    </lineage>
</organism>
<dbReference type="SMART" id="SM00409">
    <property type="entry name" value="IG"/>
    <property type="match status" value="1"/>
</dbReference>
<dbReference type="Proteomes" id="UP001244341">
    <property type="component" value="Chromosome 2b"/>
</dbReference>
<feature type="region of interest" description="Disordered" evidence="7">
    <location>
        <begin position="615"/>
        <end position="653"/>
    </location>
</feature>
<dbReference type="PANTHER" id="PTHR12968">
    <property type="entry name" value="B9 DOMAIN-CONTAINING"/>
    <property type="match status" value="1"/>
</dbReference>
<dbReference type="PROSITE" id="PS51381">
    <property type="entry name" value="C2_B9"/>
    <property type="match status" value="1"/>
</dbReference>
<feature type="region of interest" description="Disordered" evidence="7">
    <location>
        <begin position="675"/>
        <end position="709"/>
    </location>
</feature>
<keyword evidence="5" id="KW-0966">Cell projection</keyword>
<dbReference type="InterPro" id="IPR036179">
    <property type="entry name" value="Ig-like_dom_sf"/>
</dbReference>
<dbReference type="PANTHER" id="PTHR12968:SF4">
    <property type="entry name" value="TECTONIC-LIKE COMPLEX MEMBER MKS1"/>
    <property type="match status" value="1"/>
</dbReference>
<proteinExistence type="predicted"/>
<feature type="region of interest" description="Disordered" evidence="7">
    <location>
        <begin position="934"/>
        <end position="989"/>
    </location>
</feature>
<evidence type="ECO:0000256" key="4">
    <source>
        <dbReference type="ARBA" id="ARBA00023212"/>
    </source>
</evidence>
<feature type="compositionally biased region" description="Low complexity" evidence="7">
    <location>
        <begin position="675"/>
        <end position="694"/>
    </location>
</feature>
<dbReference type="Gene3D" id="2.60.40.10">
    <property type="entry name" value="Immunoglobulins"/>
    <property type="match status" value="1"/>
</dbReference>
<feature type="compositionally biased region" description="Basic and acidic residues" evidence="7">
    <location>
        <begin position="695"/>
        <end position="707"/>
    </location>
</feature>
<dbReference type="InterPro" id="IPR003599">
    <property type="entry name" value="Ig_sub"/>
</dbReference>
<keyword evidence="2" id="KW-0963">Cytoplasm</keyword>
<accession>A0ABY8TS01</accession>
<keyword evidence="6" id="KW-0175">Coiled coil</keyword>
<keyword evidence="3" id="KW-0970">Cilium biogenesis/degradation</keyword>
<feature type="domain" description="Ig-like" evidence="8">
    <location>
        <begin position="489"/>
        <end position="570"/>
    </location>
</feature>
<dbReference type="EMBL" id="CP126209">
    <property type="protein sequence ID" value="WIA10233.1"/>
    <property type="molecule type" value="Genomic_DNA"/>
</dbReference>
<protein>
    <recommendedName>
        <fullName evidence="8">Ig-like domain-containing protein</fullName>
    </recommendedName>
</protein>
<dbReference type="InterPro" id="IPR003598">
    <property type="entry name" value="Ig_sub2"/>
</dbReference>
<dbReference type="Pfam" id="PF07162">
    <property type="entry name" value="B9-C2"/>
    <property type="match status" value="1"/>
</dbReference>
<keyword evidence="10" id="KW-1185">Reference proteome</keyword>
<reference evidence="9 10" key="1">
    <citation type="submission" date="2023-05" db="EMBL/GenBank/DDBJ databases">
        <title>A 100% complete, gapless, phased diploid assembly of the Scenedesmus obliquus UTEX 3031 genome.</title>
        <authorList>
            <person name="Biondi T.C."/>
            <person name="Hanschen E.R."/>
            <person name="Kwon T."/>
            <person name="Eng W."/>
            <person name="Kruse C.P.S."/>
            <person name="Koehler S.I."/>
            <person name="Kunde Y."/>
            <person name="Gleasner C.D."/>
            <person name="You Mak K.T."/>
            <person name="Polle J."/>
            <person name="Hovde B.T."/>
            <person name="Starkenburg S.R."/>
        </authorList>
    </citation>
    <scope>NUCLEOTIDE SEQUENCE [LARGE SCALE GENOMIC DNA]</scope>
    <source>
        <strain evidence="9 10">DOE0152z</strain>
    </source>
</reference>
<evidence type="ECO:0000313" key="9">
    <source>
        <dbReference type="EMBL" id="WIA10233.1"/>
    </source>
</evidence>
<evidence type="ECO:0000256" key="6">
    <source>
        <dbReference type="SAM" id="Coils"/>
    </source>
</evidence>
<feature type="compositionally biased region" description="Low complexity" evidence="7">
    <location>
        <begin position="632"/>
        <end position="653"/>
    </location>
</feature>
<dbReference type="InterPro" id="IPR013783">
    <property type="entry name" value="Ig-like_fold"/>
</dbReference>
<comment type="subcellular location">
    <subcellularLocation>
        <location evidence="1">Cytoplasm</location>
        <location evidence="1">Cytoskeleton</location>
        <location evidence="1">Cilium basal body</location>
    </subcellularLocation>
</comment>
<feature type="region of interest" description="Disordered" evidence="7">
    <location>
        <begin position="429"/>
        <end position="448"/>
    </location>
</feature>
<evidence type="ECO:0000256" key="3">
    <source>
        <dbReference type="ARBA" id="ARBA00022794"/>
    </source>
</evidence>
<feature type="coiled-coil region" evidence="6">
    <location>
        <begin position="748"/>
        <end position="793"/>
    </location>
</feature>
<sequence>MEDARTVHYVTQDPMAHLKLKVTLTRLSAAKSKVQQDQAHIRSNQQGAQFMSPKRTAHFGSQSHIGTDRLLTAGPDGSLLFSYVQTDDYCERYETSRSITTSRWEGQNHLANKLLVDPRNRQKMLNFHSMFIMADLGDEHTVAGSNEKVLAVIRAHRDGSFDMTPGFNAPGHKTRFEDDHGGIYEYTIELASRGAAPCLERRTAKLAGAVAEELQRNQSSMMEHSPPPGPDGAALRLLLLAELVSAAGFQRDRLYVEWQLHFDPELWVLQHSEQEVLQPGLIQGVTHVSQMTQYPADAANDTPALWVAHFAHPIEVEWVARTAPTPKDWPRLLLQVCTYDLWDRVTTEGYGWLQLSSSSSGSCTHYVDTWKPLGTRRDQQQAFFTGGSEELADMSYAAVPKGHKGRVLNKYGYKTRTAGTVKVRVNSVVQGGSSGGTSPRKAPANKWPANNRRHRELSLAVVLERAHARLREARGGEVEVREGVVSQRPAVTVQPADVTVDEGGNAQLSIIATGMGPLRYQWFKDSKRLTVATSDTPLLVLVDVGVSDSGTYYCQVSNKDGAVCSSKALLNITRIGRVQHAAGAVTTAAEAGGSSGDQAASPLLSSLSNTITKRTTVPRSLASRPGGSLPYSLRFGGRSSSGSPSVSGTTSPLRGSWTCLQPVAGRFAGAAAAAGPAAGATGPTAAKAPSSAAKPDPKKNVGKEKAKQRNRAISLIQKYAGTYAKEGQKTKWVVDLVMKIDEEYKQELVSRRQTIDSLQQQLQDLQESSIKALQEVQQQAQALHLKVQEQELEIYNTTYALQNAQAQHAVMQQSLHYAEEAAATANSECATLAAAVQAMTEQDARARCGLAHRAHHLRDALLQTSAALRQFNDRDRKERNERELRLKDKERALLAERAALLEQQAVQQARDAALETLQLKYHLCAQKIKELRASTSEKPDAPAGPGALQPAAGAALSDQQAKLGTSHADRQRQPRPAQQQHSKPQLVTC</sequence>
<dbReference type="InterPro" id="IPR010796">
    <property type="entry name" value="C2_B9-type_dom"/>
</dbReference>
<feature type="compositionally biased region" description="Low complexity" evidence="7">
    <location>
        <begin position="941"/>
        <end position="956"/>
    </location>
</feature>
<dbReference type="SUPFAM" id="SSF48726">
    <property type="entry name" value="Immunoglobulin"/>
    <property type="match status" value="1"/>
</dbReference>
<evidence type="ECO:0000313" key="10">
    <source>
        <dbReference type="Proteomes" id="UP001244341"/>
    </source>
</evidence>
<evidence type="ECO:0000256" key="1">
    <source>
        <dbReference type="ARBA" id="ARBA00004120"/>
    </source>
</evidence>
<name>A0ABY8TS01_TETOB</name>
<dbReference type="Pfam" id="PF13927">
    <property type="entry name" value="Ig_3"/>
    <property type="match status" value="1"/>
</dbReference>
<evidence type="ECO:0000256" key="7">
    <source>
        <dbReference type="SAM" id="MobiDB-lite"/>
    </source>
</evidence>
<evidence type="ECO:0000256" key="5">
    <source>
        <dbReference type="ARBA" id="ARBA00023273"/>
    </source>
</evidence>
<dbReference type="SMART" id="SM00408">
    <property type="entry name" value="IGc2"/>
    <property type="match status" value="1"/>
</dbReference>
<dbReference type="PROSITE" id="PS50835">
    <property type="entry name" value="IG_LIKE"/>
    <property type="match status" value="1"/>
</dbReference>
<keyword evidence="4" id="KW-0206">Cytoskeleton</keyword>